<evidence type="ECO:0000313" key="5">
    <source>
        <dbReference type="Proteomes" id="UP000824260"/>
    </source>
</evidence>
<dbReference type="PRINTS" id="PR00080">
    <property type="entry name" value="SDRFAMILY"/>
</dbReference>
<feature type="domain" description="Ketoreductase" evidence="3">
    <location>
        <begin position="13"/>
        <end position="194"/>
    </location>
</feature>
<accession>A0A9D0ZNP7</accession>
<dbReference type="Gene3D" id="3.40.50.720">
    <property type="entry name" value="NAD(P)-binding Rossmann-like Domain"/>
    <property type="match status" value="1"/>
</dbReference>
<dbReference type="GO" id="GO:0016616">
    <property type="term" value="F:oxidoreductase activity, acting on the CH-OH group of donors, NAD or NADP as acceptor"/>
    <property type="evidence" value="ECO:0007669"/>
    <property type="project" value="TreeGrafter"/>
</dbReference>
<sequence>MNKAEDIFSVRGKKAVVTGGTKGIGLAIAQCLMDNGCDVAVLSRHVRDTGHLEEYAQKSGVRFCARECDVTASQSCAQAVRSLLACLGGIDILINCAGTLELAFVGEMSDEAWRRTLSTNLDGAFYMTREVSRVMQRQNHGRIINLSSMKSLMGTSKMGYAAYCASKGGINMLTKQCAAELGRYGITVNAIAPTFIETDLNRSVLEKDGYREKLESRIPVGRIGRTDDLMGLILLLCSDASAFISGQILYLDGGLSAAQE</sequence>
<dbReference type="FunFam" id="3.40.50.720:FF:000084">
    <property type="entry name" value="Short-chain dehydrogenase reductase"/>
    <property type="match status" value="1"/>
</dbReference>
<dbReference type="PANTHER" id="PTHR42760">
    <property type="entry name" value="SHORT-CHAIN DEHYDROGENASES/REDUCTASES FAMILY MEMBER"/>
    <property type="match status" value="1"/>
</dbReference>
<dbReference type="GO" id="GO:0048038">
    <property type="term" value="F:quinone binding"/>
    <property type="evidence" value="ECO:0007669"/>
    <property type="project" value="TreeGrafter"/>
</dbReference>
<evidence type="ECO:0000256" key="2">
    <source>
        <dbReference type="ARBA" id="ARBA00023002"/>
    </source>
</evidence>
<dbReference type="InterPro" id="IPR002347">
    <property type="entry name" value="SDR_fam"/>
</dbReference>
<organism evidence="4 5">
    <name type="scientific">Candidatus Pullichristensenella stercorigallinarum</name>
    <dbReference type="NCBI Taxonomy" id="2840909"/>
    <lineage>
        <taxon>Bacteria</taxon>
        <taxon>Bacillati</taxon>
        <taxon>Bacillota</taxon>
        <taxon>Clostridia</taxon>
        <taxon>Candidatus Pullichristensenella</taxon>
    </lineage>
</organism>
<dbReference type="Pfam" id="PF13561">
    <property type="entry name" value="adh_short_C2"/>
    <property type="match status" value="1"/>
</dbReference>
<dbReference type="GO" id="GO:0008206">
    <property type="term" value="P:bile acid metabolic process"/>
    <property type="evidence" value="ECO:0007669"/>
    <property type="project" value="UniProtKB-ARBA"/>
</dbReference>
<dbReference type="PANTHER" id="PTHR42760:SF133">
    <property type="entry name" value="3-OXOACYL-[ACYL-CARRIER-PROTEIN] REDUCTASE"/>
    <property type="match status" value="1"/>
</dbReference>
<dbReference type="Proteomes" id="UP000824260">
    <property type="component" value="Unassembled WGS sequence"/>
</dbReference>
<dbReference type="InterPro" id="IPR036291">
    <property type="entry name" value="NAD(P)-bd_dom_sf"/>
</dbReference>
<dbReference type="PRINTS" id="PR00081">
    <property type="entry name" value="GDHRDH"/>
</dbReference>
<proteinExistence type="inferred from homology"/>
<evidence type="ECO:0000259" key="3">
    <source>
        <dbReference type="SMART" id="SM00822"/>
    </source>
</evidence>
<dbReference type="InterPro" id="IPR057326">
    <property type="entry name" value="KR_dom"/>
</dbReference>
<dbReference type="AlphaFoldDB" id="A0A9D0ZNP7"/>
<evidence type="ECO:0000256" key="1">
    <source>
        <dbReference type="ARBA" id="ARBA00006484"/>
    </source>
</evidence>
<dbReference type="GO" id="GO:0006633">
    <property type="term" value="P:fatty acid biosynthetic process"/>
    <property type="evidence" value="ECO:0007669"/>
    <property type="project" value="TreeGrafter"/>
</dbReference>
<gene>
    <name evidence="4" type="ORF">IAA52_11815</name>
</gene>
<keyword evidence="2" id="KW-0560">Oxidoreductase</keyword>
<dbReference type="SMART" id="SM00822">
    <property type="entry name" value="PKS_KR"/>
    <property type="match status" value="1"/>
</dbReference>
<comment type="caution">
    <text evidence="4">The sequence shown here is derived from an EMBL/GenBank/DDBJ whole genome shotgun (WGS) entry which is preliminary data.</text>
</comment>
<evidence type="ECO:0000313" key="4">
    <source>
        <dbReference type="EMBL" id="HIQ83773.1"/>
    </source>
</evidence>
<reference evidence="4" key="1">
    <citation type="submission" date="2020-10" db="EMBL/GenBank/DDBJ databases">
        <authorList>
            <person name="Gilroy R."/>
        </authorList>
    </citation>
    <scope>NUCLEOTIDE SEQUENCE</scope>
    <source>
        <strain evidence="4">ChiSjej6B24-2974</strain>
    </source>
</reference>
<comment type="similarity">
    <text evidence="1">Belongs to the short-chain dehydrogenases/reductases (SDR) family.</text>
</comment>
<dbReference type="SUPFAM" id="SSF51735">
    <property type="entry name" value="NAD(P)-binding Rossmann-fold domains"/>
    <property type="match status" value="1"/>
</dbReference>
<protein>
    <submittedName>
        <fullName evidence="4">SDR family oxidoreductase</fullName>
    </submittedName>
</protein>
<dbReference type="EMBL" id="DVFZ01000108">
    <property type="protein sequence ID" value="HIQ83773.1"/>
    <property type="molecule type" value="Genomic_DNA"/>
</dbReference>
<name>A0A9D0ZNP7_9FIRM</name>
<reference evidence="4" key="2">
    <citation type="journal article" date="2021" name="PeerJ">
        <title>Extensive microbial diversity within the chicken gut microbiome revealed by metagenomics and culture.</title>
        <authorList>
            <person name="Gilroy R."/>
            <person name="Ravi A."/>
            <person name="Getino M."/>
            <person name="Pursley I."/>
            <person name="Horton D.L."/>
            <person name="Alikhan N.F."/>
            <person name="Baker D."/>
            <person name="Gharbi K."/>
            <person name="Hall N."/>
            <person name="Watson M."/>
            <person name="Adriaenssens E.M."/>
            <person name="Foster-Nyarko E."/>
            <person name="Jarju S."/>
            <person name="Secka A."/>
            <person name="Antonio M."/>
            <person name="Oren A."/>
            <person name="Chaudhuri R.R."/>
            <person name="La Ragione R."/>
            <person name="Hildebrand F."/>
            <person name="Pallen M.J."/>
        </authorList>
    </citation>
    <scope>NUCLEOTIDE SEQUENCE</scope>
    <source>
        <strain evidence="4">ChiSjej6B24-2974</strain>
    </source>
</reference>